<dbReference type="OrthoDB" id="1862401at2759"/>
<dbReference type="Proteomes" id="UP000541444">
    <property type="component" value="Unassembled WGS sequence"/>
</dbReference>
<accession>A0A7J7L9L4</accession>
<protein>
    <submittedName>
        <fullName evidence="1">Uncharacterized protein</fullName>
    </submittedName>
</protein>
<name>A0A7J7L9L4_9MAGN</name>
<comment type="caution">
    <text evidence="1">The sequence shown here is derived from an EMBL/GenBank/DDBJ whole genome shotgun (WGS) entry which is preliminary data.</text>
</comment>
<evidence type="ECO:0000313" key="2">
    <source>
        <dbReference type="Proteomes" id="UP000541444"/>
    </source>
</evidence>
<organism evidence="1 2">
    <name type="scientific">Kingdonia uniflora</name>
    <dbReference type="NCBI Taxonomy" id="39325"/>
    <lineage>
        <taxon>Eukaryota</taxon>
        <taxon>Viridiplantae</taxon>
        <taxon>Streptophyta</taxon>
        <taxon>Embryophyta</taxon>
        <taxon>Tracheophyta</taxon>
        <taxon>Spermatophyta</taxon>
        <taxon>Magnoliopsida</taxon>
        <taxon>Ranunculales</taxon>
        <taxon>Circaeasteraceae</taxon>
        <taxon>Kingdonia</taxon>
    </lineage>
</organism>
<dbReference type="EMBL" id="JACGCM010002503">
    <property type="protein sequence ID" value="KAF6139249.1"/>
    <property type="molecule type" value="Genomic_DNA"/>
</dbReference>
<sequence length="80" mass="8958">MCPPISFTLPITPTDPNDRLVATFVMDAPTIDKLKKWILRRITERNKVLPCFNVTSVVATLAVYGSVGVKHWMVINGMLD</sequence>
<dbReference type="AlphaFoldDB" id="A0A7J7L9L4"/>
<proteinExistence type="predicted"/>
<keyword evidence="2" id="KW-1185">Reference proteome</keyword>
<reference evidence="1 2" key="1">
    <citation type="journal article" date="2020" name="IScience">
        <title>Genome Sequencing of the Endangered Kingdonia uniflora (Circaeasteraceae, Ranunculales) Reveals Potential Mechanisms of Evolutionary Specialization.</title>
        <authorList>
            <person name="Sun Y."/>
            <person name="Deng T."/>
            <person name="Zhang A."/>
            <person name="Moore M.J."/>
            <person name="Landis J.B."/>
            <person name="Lin N."/>
            <person name="Zhang H."/>
            <person name="Zhang X."/>
            <person name="Huang J."/>
            <person name="Zhang X."/>
            <person name="Sun H."/>
            <person name="Wang H."/>
        </authorList>
    </citation>
    <scope>NUCLEOTIDE SEQUENCE [LARGE SCALE GENOMIC DNA]</scope>
    <source>
        <strain evidence="1">TB1705</strain>
        <tissue evidence="1">Leaf</tissue>
    </source>
</reference>
<evidence type="ECO:0000313" key="1">
    <source>
        <dbReference type="EMBL" id="KAF6139249.1"/>
    </source>
</evidence>
<gene>
    <name evidence="1" type="ORF">GIB67_035864</name>
</gene>